<dbReference type="EMBL" id="JAERTZ010000004">
    <property type="protein sequence ID" value="MBL1376045.1"/>
    <property type="molecule type" value="Genomic_DNA"/>
</dbReference>
<evidence type="ECO:0000313" key="3">
    <source>
        <dbReference type="Proteomes" id="UP000638570"/>
    </source>
</evidence>
<keyword evidence="3" id="KW-1185">Reference proteome</keyword>
<feature type="chain" id="PRO_5046267511" evidence="1">
    <location>
        <begin position="19"/>
        <end position="138"/>
    </location>
</feature>
<accession>A0ABS1QMG5</accession>
<keyword evidence="1" id="KW-0732">Signal</keyword>
<sequence length="138" mass="15968">MKKIFFLLFCIFSQNAFSLSLDCKEPAVFENEITEEIVEWHYSFGDFYIFEEGVLIEAIIKPKIEGNKFSGLVINIIENGSVKYSFDPATRISEKSIVASLVSQKKLLSNHQFIITYSDKEYCPTVIYRYTGRIPEKK</sequence>
<feature type="signal peptide" evidence="1">
    <location>
        <begin position="1"/>
        <end position="18"/>
    </location>
</feature>
<dbReference type="RefSeq" id="WP_202082020.1">
    <property type="nucleotide sequence ID" value="NZ_JAERTZ010000004.1"/>
</dbReference>
<gene>
    <name evidence="2" type="ORF">JKV55_01700</name>
</gene>
<dbReference type="Proteomes" id="UP000638570">
    <property type="component" value="Unassembled WGS sequence"/>
</dbReference>
<reference evidence="3" key="1">
    <citation type="submission" date="2021-01" db="EMBL/GenBank/DDBJ databases">
        <title>Genome public.</title>
        <authorList>
            <person name="Liu C."/>
            <person name="Sun Q."/>
        </authorList>
    </citation>
    <scope>NUCLEOTIDE SEQUENCE [LARGE SCALE GENOMIC DNA]</scope>
    <source>
        <strain evidence="3">CGMCC 1.18722</strain>
    </source>
</reference>
<evidence type="ECO:0000256" key="1">
    <source>
        <dbReference type="SAM" id="SignalP"/>
    </source>
</evidence>
<name>A0ABS1QMG5_9GAMM</name>
<comment type="caution">
    <text evidence="2">The sequence shown here is derived from an EMBL/GenBank/DDBJ whole genome shotgun (WGS) entry which is preliminary data.</text>
</comment>
<protein>
    <submittedName>
        <fullName evidence="2">Uncharacterized protein</fullName>
    </submittedName>
</protein>
<proteinExistence type="predicted"/>
<evidence type="ECO:0000313" key="2">
    <source>
        <dbReference type="EMBL" id="MBL1376045.1"/>
    </source>
</evidence>
<organism evidence="2 3">
    <name type="scientific">Zobellella iuensis</name>
    <dbReference type="NCBI Taxonomy" id="2803811"/>
    <lineage>
        <taxon>Bacteria</taxon>
        <taxon>Pseudomonadati</taxon>
        <taxon>Pseudomonadota</taxon>
        <taxon>Gammaproteobacteria</taxon>
        <taxon>Aeromonadales</taxon>
        <taxon>Aeromonadaceae</taxon>
        <taxon>Zobellella</taxon>
    </lineage>
</organism>